<dbReference type="Proteomes" id="UP000228614">
    <property type="component" value="Unassembled WGS sequence"/>
</dbReference>
<dbReference type="PANTHER" id="PTHR46401">
    <property type="entry name" value="GLYCOSYLTRANSFERASE WBBK-RELATED"/>
    <property type="match status" value="1"/>
</dbReference>
<dbReference type="Pfam" id="PF00534">
    <property type="entry name" value="Glycos_transf_1"/>
    <property type="match status" value="1"/>
</dbReference>
<accession>A0A2H0V6J8</accession>
<evidence type="ECO:0000259" key="2">
    <source>
        <dbReference type="Pfam" id="PF00534"/>
    </source>
</evidence>
<dbReference type="InterPro" id="IPR001296">
    <property type="entry name" value="Glyco_trans_1"/>
</dbReference>
<evidence type="ECO:0000256" key="1">
    <source>
        <dbReference type="ARBA" id="ARBA00022679"/>
    </source>
</evidence>
<gene>
    <name evidence="3" type="ORF">COT95_02595</name>
</gene>
<sequence length="93" mass="10153">FPSLYEGFGLPVLEAFACGVPVICSNTTALAEIGVGAAALVSPYDYKKIAEKMTEILTNERLSDDFAYKGLQKSNDFSWKKCSEKILKVLLAN</sequence>
<evidence type="ECO:0000313" key="4">
    <source>
        <dbReference type="Proteomes" id="UP000228614"/>
    </source>
</evidence>
<name>A0A2H0V6J8_9BACT</name>
<comment type="caution">
    <text evidence="3">The sequence shown here is derived from an EMBL/GenBank/DDBJ whole genome shotgun (WGS) entry which is preliminary data.</text>
</comment>
<feature type="non-terminal residue" evidence="3">
    <location>
        <position position="1"/>
    </location>
</feature>
<dbReference type="SUPFAM" id="SSF53756">
    <property type="entry name" value="UDP-Glycosyltransferase/glycogen phosphorylase"/>
    <property type="match status" value="1"/>
</dbReference>
<dbReference type="AlphaFoldDB" id="A0A2H0V6J8"/>
<proteinExistence type="predicted"/>
<dbReference type="GO" id="GO:0016757">
    <property type="term" value="F:glycosyltransferase activity"/>
    <property type="evidence" value="ECO:0007669"/>
    <property type="project" value="InterPro"/>
</dbReference>
<evidence type="ECO:0000313" key="3">
    <source>
        <dbReference type="EMBL" id="PIR94734.1"/>
    </source>
</evidence>
<organism evidence="3 4">
    <name type="scientific">Candidatus Falkowbacteria bacterium CG10_big_fil_rev_8_21_14_0_10_37_6</name>
    <dbReference type="NCBI Taxonomy" id="1974563"/>
    <lineage>
        <taxon>Bacteria</taxon>
        <taxon>Candidatus Falkowiibacteriota</taxon>
    </lineage>
</organism>
<dbReference type="PANTHER" id="PTHR46401:SF2">
    <property type="entry name" value="GLYCOSYLTRANSFERASE WBBK-RELATED"/>
    <property type="match status" value="1"/>
</dbReference>
<dbReference type="EMBL" id="PFAN01000128">
    <property type="protein sequence ID" value="PIR94734.1"/>
    <property type="molecule type" value="Genomic_DNA"/>
</dbReference>
<feature type="domain" description="Glycosyl transferase family 1" evidence="2">
    <location>
        <begin position="1"/>
        <end position="70"/>
    </location>
</feature>
<keyword evidence="1 3" id="KW-0808">Transferase</keyword>
<protein>
    <submittedName>
        <fullName evidence="3">Glycosyltransferase family 1 protein</fullName>
    </submittedName>
</protein>
<reference evidence="4" key="1">
    <citation type="submission" date="2017-09" db="EMBL/GenBank/DDBJ databases">
        <title>Depth-based differentiation of microbial function through sediment-hosted aquifers and enrichment of novel symbionts in the deep terrestrial subsurface.</title>
        <authorList>
            <person name="Probst A.J."/>
            <person name="Ladd B."/>
            <person name="Jarett J.K."/>
            <person name="Geller-Mcgrath D.E."/>
            <person name="Sieber C.M.K."/>
            <person name="Emerson J.B."/>
            <person name="Anantharaman K."/>
            <person name="Thomas B.C."/>
            <person name="Malmstrom R."/>
            <person name="Stieglmeier M."/>
            <person name="Klingl A."/>
            <person name="Woyke T."/>
            <person name="Ryan C.M."/>
            <person name="Banfield J.F."/>
        </authorList>
    </citation>
    <scope>NUCLEOTIDE SEQUENCE [LARGE SCALE GENOMIC DNA]</scope>
</reference>
<dbReference type="Gene3D" id="3.40.50.2000">
    <property type="entry name" value="Glycogen Phosphorylase B"/>
    <property type="match status" value="1"/>
</dbReference>